<keyword evidence="2" id="KW-0131">Cell cycle</keyword>
<dbReference type="SUPFAM" id="SSF48371">
    <property type="entry name" value="ARM repeat"/>
    <property type="match status" value="1"/>
</dbReference>
<accession>A0A1R2BLT0</accession>
<feature type="coiled-coil region" evidence="3">
    <location>
        <begin position="575"/>
        <end position="616"/>
    </location>
</feature>
<gene>
    <name evidence="5" type="ORF">SteCoe_22902</name>
</gene>
<evidence type="ECO:0000313" key="5">
    <source>
        <dbReference type="EMBL" id="OMJ77505.1"/>
    </source>
</evidence>
<dbReference type="GO" id="GO:0019903">
    <property type="term" value="F:protein phosphatase binding"/>
    <property type="evidence" value="ECO:0007669"/>
    <property type="project" value="InterPro"/>
</dbReference>
<evidence type="ECO:0000256" key="4">
    <source>
        <dbReference type="SAM" id="MobiDB-lite"/>
    </source>
</evidence>
<reference evidence="5 6" key="1">
    <citation type="submission" date="2016-11" db="EMBL/GenBank/DDBJ databases">
        <title>The macronuclear genome of Stentor coeruleus: a giant cell with tiny introns.</title>
        <authorList>
            <person name="Slabodnick M."/>
            <person name="Ruby J.G."/>
            <person name="Reiff S.B."/>
            <person name="Swart E.C."/>
            <person name="Gosai S."/>
            <person name="Prabakaran S."/>
            <person name="Witkowska E."/>
            <person name="Larue G.E."/>
            <person name="Fisher S."/>
            <person name="Freeman R.M."/>
            <person name="Gunawardena J."/>
            <person name="Chu W."/>
            <person name="Stover N.A."/>
            <person name="Gregory B.D."/>
            <person name="Nowacki M."/>
            <person name="Derisi J."/>
            <person name="Roy S.W."/>
            <person name="Marshall W.F."/>
            <person name="Sood P."/>
        </authorList>
    </citation>
    <scope>NUCLEOTIDE SEQUENCE [LARGE SCALE GENOMIC DNA]</scope>
    <source>
        <strain evidence="5">WM001</strain>
    </source>
</reference>
<dbReference type="AlphaFoldDB" id="A0A1R2BLT0"/>
<dbReference type="GO" id="GO:0019888">
    <property type="term" value="F:protein phosphatase regulator activity"/>
    <property type="evidence" value="ECO:0007669"/>
    <property type="project" value="TreeGrafter"/>
</dbReference>
<dbReference type="OrthoDB" id="313574at2759"/>
<dbReference type="Pfam" id="PF04499">
    <property type="entry name" value="SAPS"/>
    <property type="match status" value="2"/>
</dbReference>
<comment type="similarity">
    <text evidence="1">Belongs to the SAPS family.</text>
</comment>
<evidence type="ECO:0000256" key="1">
    <source>
        <dbReference type="ARBA" id="ARBA00006180"/>
    </source>
</evidence>
<sequence>MQLNGAFWAAIRGFQMNSHSLEALLSQDETTTQSLLNDENVIQETRNQNPKLMNFLNAERMEYLIEVITVFPSNDADTKRAHNHPFIACEMLSEPSPLHETIFNTPFLFDKLFCILKEKHLHSTLSGYFSKAVQALISKNSDKSIELFKEKNVFEFLSQHLYSKSIVDIVLKILTFENSQTSLYLEERKGLLAMVIENMKNPNSQSVYFAGYILNEILQRATDLNSWQDLVLEILTVNNVEEYFKFIISGSSEQSVAAANIIKGYFVLNCKFSLKSLLLENPVYKCFNKNIGDINNKLAMPNENKILGTSGEVHEVLGETKLKIIELISFALKDKSDDYSEIIINSQILTTITSTFFAMPWNSFLHNSVEGIVILCVSSKNQKLIDSMLYYSGFLNEMIKYALMPDPKHRLGFLGYINKIANYLKNSICEDIKSNLDKTDKWEEFSKNYLEIRNNFDNKQLGELKKCESSSSESDSHENDNLKSINQPIPNLPPHTIIPLPIYSTQNEKVEKNETLAEIVGKKIEEVVGHEAVFADEKKDQEEEKVYEEVKKIDEEEKVYEEVKKVEEEKFYEEMKKIEEDEEKVHEEEKKFEEERRMIHEELKKMEDEEKRLSEEFKVHDFDKEEMKQEEKKTIVIENEHQSKEAGRKGSPIGQYIRTFSPS</sequence>
<proteinExistence type="inferred from homology"/>
<protein>
    <submittedName>
        <fullName evidence="5">Uncharacterized protein</fullName>
    </submittedName>
</protein>
<evidence type="ECO:0000256" key="3">
    <source>
        <dbReference type="SAM" id="Coils"/>
    </source>
</evidence>
<dbReference type="Proteomes" id="UP000187209">
    <property type="component" value="Unassembled WGS sequence"/>
</dbReference>
<dbReference type="EMBL" id="MPUH01000572">
    <property type="protein sequence ID" value="OMJ77505.1"/>
    <property type="molecule type" value="Genomic_DNA"/>
</dbReference>
<dbReference type="PANTHER" id="PTHR12634:SF8">
    <property type="entry name" value="FIERY MOUNTAIN, ISOFORM D"/>
    <property type="match status" value="1"/>
</dbReference>
<dbReference type="PANTHER" id="PTHR12634">
    <property type="entry name" value="SIT4 YEAST -ASSOCIATING PROTEIN-RELATED"/>
    <property type="match status" value="1"/>
</dbReference>
<dbReference type="InterPro" id="IPR007587">
    <property type="entry name" value="SAPS"/>
</dbReference>
<feature type="region of interest" description="Disordered" evidence="4">
    <location>
        <begin position="623"/>
        <end position="663"/>
    </location>
</feature>
<comment type="caution">
    <text evidence="5">The sequence shown here is derived from an EMBL/GenBank/DDBJ whole genome shotgun (WGS) entry which is preliminary data.</text>
</comment>
<evidence type="ECO:0000256" key="2">
    <source>
        <dbReference type="ARBA" id="ARBA00023306"/>
    </source>
</evidence>
<keyword evidence="3" id="KW-0175">Coiled coil</keyword>
<organism evidence="5 6">
    <name type="scientific">Stentor coeruleus</name>
    <dbReference type="NCBI Taxonomy" id="5963"/>
    <lineage>
        <taxon>Eukaryota</taxon>
        <taxon>Sar</taxon>
        <taxon>Alveolata</taxon>
        <taxon>Ciliophora</taxon>
        <taxon>Postciliodesmatophora</taxon>
        <taxon>Heterotrichea</taxon>
        <taxon>Heterotrichida</taxon>
        <taxon>Stentoridae</taxon>
        <taxon>Stentor</taxon>
    </lineage>
</organism>
<feature type="region of interest" description="Disordered" evidence="4">
    <location>
        <begin position="466"/>
        <end position="490"/>
    </location>
</feature>
<feature type="compositionally biased region" description="Basic and acidic residues" evidence="4">
    <location>
        <begin position="466"/>
        <end position="481"/>
    </location>
</feature>
<evidence type="ECO:0000313" key="6">
    <source>
        <dbReference type="Proteomes" id="UP000187209"/>
    </source>
</evidence>
<name>A0A1R2BLT0_9CILI</name>
<dbReference type="InterPro" id="IPR016024">
    <property type="entry name" value="ARM-type_fold"/>
</dbReference>
<feature type="compositionally biased region" description="Basic and acidic residues" evidence="4">
    <location>
        <begin position="623"/>
        <end position="648"/>
    </location>
</feature>
<keyword evidence="6" id="KW-1185">Reference proteome</keyword>